<dbReference type="GO" id="GO:0006183">
    <property type="term" value="P:GTP biosynthetic process"/>
    <property type="evidence" value="ECO:0007669"/>
    <property type="project" value="InterPro"/>
</dbReference>
<evidence type="ECO:0000256" key="3">
    <source>
        <dbReference type="ARBA" id="ARBA00012966"/>
    </source>
</evidence>
<evidence type="ECO:0000256" key="6">
    <source>
        <dbReference type="ARBA" id="ARBA00022723"/>
    </source>
</evidence>
<keyword evidence="7" id="KW-0547">Nucleotide-binding</keyword>
<keyword evidence="11" id="KW-0546">Nucleotide metabolism</keyword>
<evidence type="ECO:0000259" key="12">
    <source>
        <dbReference type="SMART" id="SM00562"/>
    </source>
</evidence>
<keyword evidence="10" id="KW-0460">Magnesium</keyword>
<dbReference type="SMART" id="SM00562">
    <property type="entry name" value="NDK"/>
    <property type="match status" value="1"/>
</dbReference>
<dbReference type="GO" id="GO:0006228">
    <property type="term" value="P:UTP biosynthetic process"/>
    <property type="evidence" value="ECO:0007669"/>
    <property type="project" value="InterPro"/>
</dbReference>
<keyword evidence="6" id="KW-0479">Metal-binding</keyword>
<dbReference type="FunFam" id="3.30.70.141:FF:000003">
    <property type="entry name" value="Nucleoside diphosphate kinase"/>
    <property type="match status" value="1"/>
</dbReference>
<dbReference type="GO" id="GO:0004550">
    <property type="term" value="F:nucleoside diphosphate kinase activity"/>
    <property type="evidence" value="ECO:0007669"/>
    <property type="project" value="UniProtKB-EC"/>
</dbReference>
<comment type="cofactor">
    <cofactor evidence="1">
        <name>Mg(2+)</name>
        <dbReference type="ChEBI" id="CHEBI:18420"/>
    </cofactor>
</comment>
<accession>A0A644Z9V6</accession>
<evidence type="ECO:0000256" key="5">
    <source>
        <dbReference type="ARBA" id="ARBA00022679"/>
    </source>
</evidence>
<dbReference type="SUPFAM" id="SSF54919">
    <property type="entry name" value="Nucleoside diphosphate kinase, NDK"/>
    <property type="match status" value="1"/>
</dbReference>
<dbReference type="InterPro" id="IPR023005">
    <property type="entry name" value="Nucleoside_diP_kinase_AS"/>
</dbReference>
<dbReference type="EMBL" id="VSSQ01008025">
    <property type="protein sequence ID" value="MPM37666.1"/>
    <property type="molecule type" value="Genomic_DNA"/>
</dbReference>
<dbReference type="PANTHER" id="PTHR11349">
    <property type="entry name" value="NUCLEOSIDE DIPHOSPHATE KINASE"/>
    <property type="match status" value="1"/>
</dbReference>
<evidence type="ECO:0000256" key="1">
    <source>
        <dbReference type="ARBA" id="ARBA00001946"/>
    </source>
</evidence>
<evidence type="ECO:0000256" key="8">
    <source>
        <dbReference type="ARBA" id="ARBA00022777"/>
    </source>
</evidence>
<evidence type="ECO:0000256" key="7">
    <source>
        <dbReference type="ARBA" id="ARBA00022741"/>
    </source>
</evidence>
<dbReference type="Gene3D" id="3.30.70.141">
    <property type="entry name" value="Nucleoside diphosphate kinase-like domain"/>
    <property type="match status" value="1"/>
</dbReference>
<protein>
    <recommendedName>
        <fullName evidence="4">Nucleoside diphosphate kinase</fullName>
        <ecNumber evidence="3">2.7.4.6</ecNumber>
    </recommendedName>
</protein>
<feature type="domain" description="Nucleoside diphosphate kinase-like" evidence="12">
    <location>
        <begin position="1"/>
        <end position="135"/>
    </location>
</feature>
<proteinExistence type="inferred from homology"/>
<evidence type="ECO:0000256" key="11">
    <source>
        <dbReference type="ARBA" id="ARBA00023080"/>
    </source>
</evidence>
<dbReference type="NCBIfam" id="NF001908">
    <property type="entry name" value="PRK00668.1"/>
    <property type="match status" value="1"/>
</dbReference>
<dbReference type="HAMAP" id="MF_00451">
    <property type="entry name" value="NDP_kinase"/>
    <property type="match status" value="1"/>
</dbReference>
<dbReference type="InterPro" id="IPR034907">
    <property type="entry name" value="NDK-like_dom"/>
</dbReference>
<organism evidence="13">
    <name type="scientific">bioreactor metagenome</name>
    <dbReference type="NCBI Taxonomy" id="1076179"/>
    <lineage>
        <taxon>unclassified sequences</taxon>
        <taxon>metagenomes</taxon>
        <taxon>ecological metagenomes</taxon>
    </lineage>
</organism>
<evidence type="ECO:0000313" key="13">
    <source>
        <dbReference type="EMBL" id="MPM37666.1"/>
    </source>
</evidence>
<reference evidence="13" key="1">
    <citation type="submission" date="2019-08" db="EMBL/GenBank/DDBJ databases">
        <authorList>
            <person name="Kucharzyk K."/>
            <person name="Murdoch R.W."/>
            <person name="Higgins S."/>
            <person name="Loffler F."/>
        </authorList>
    </citation>
    <scope>NUCLEOTIDE SEQUENCE</scope>
</reference>
<dbReference type="AlphaFoldDB" id="A0A644Z9V6"/>
<dbReference type="EC" id="2.7.4.6" evidence="3"/>
<comment type="similarity">
    <text evidence="2">Belongs to the NDK family.</text>
</comment>
<evidence type="ECO:0000256" key="2">
    <source>
        <dbReference type="ARBA" id="ARBA00008142"/>
    </source>
</evidence>
<sequence>MEKSLVLIKPDAVGKNIIGKIIDKYEENGLKVIALRMETISKDFACKHYEEHIGKSFFDPLIAFITKGPLCALILEGENAIEKIREINGSTNPEVAEEGTIRKLYAANNRENCVHASDSPKSAEREIKLWFGNLNL</sequence>
<comment type="caution">
    <text evidence="13">The sequence shown here is derived from an EMBL/GenBank/DDBJ whole genome shotgun (WGS) entry which is preliminary data.</text>
</comment>
<dbReference type="PROSITE" id="PS51374">
    <property type="entry name" value="NDPK_LIKE"/>
    <property type="match status" value="1"/>
</dbReference>
<dbReference type="InterPro" id="IPR036850">
    <property type="entry name" value="NDK-like_dom_sf"/>
</dbReference>
<dbReference type="GO" id="GO:0005524">
    <property type="term" value="F:ATP binding"/>
    <property type="evidence" value="ECO:0007669"/>
    <property type="project" value="UniProtKB-KW"/>
</dbReference>
<dbReference type="PRINTS" id="PR01243">
    <property type="entry name" value="NUCDPKINASE"/>
</dbReference>
<evidence type="ECO:0000256" key="9">
    <source>
        <dbReference type="ARBA" id="ARBA00022840"/>
    </source>
</evidence>
<evidence type="ECO:0000256" key="10">
    <source>
        <dbReference type="ARBA" id="ARBA00022842"/>
    </source>
</evidence>
<dbReference type="Pfam" id="PF00334">
    <property type="entry name" value="NDK"/>
    <property type="match status" value="1"/>
</dbReference>
<gene>
    <name evidence="13" type="primary">ndkA_1</name>
    <name evidence="13" type="ORF">SDC9_84285</name>
</gene>
<evidence type="ECO:0000256" key="4">
    <source>
        <dbReference type="ARBA" id="ARBA00017632"/>
    </source>
</evidence>
<dbReference type="CDD" id="cd04413">
    <property type="entry name" value="NDPk_I"/>
    <property type="match status" value="1"/>
</dbReference>
<dbReference type="InterPro" id="IPR001564">
    <property type="entry name" value="Nucleoside_diP_kinase"/>
</dbReference>
<keyword evidence="9" id="KW-0067">ATP-binding</keyword>
<dbReference type="GO" id="GO:0006241">
    <property type="term" value="P:CTP biosynthetic process"/>
    <property type="evidence" value="ECO:0007669"/>
    <property type="project" value="InterPro"/>
</dbReference>
<name>A0A644Z9V6_9ZZZZ</name>
<keyword evidence="8 13" id="KW-0418">Kinase</keyword>
<dbReference type="GO" id="GO:0046872">
    <property type="term" value="F:metal ion binding"/>
    <property type="evidence" value="ECO:0007669"/>
    <property type="project" value="UniProtKB-KW"/>
</dbReference>
<keyword evidence="5 13" id="KW-0808">Transferase</keyword>
<dbReference type="PROSITE" id="PS00469">
    <property type="entry name" value="NDPK"/>
    <property type="match status" value="1"/>
</dbReference>